<organism evidence="4 5">
    <name type="scientific">Neomicrococcus lactis</name>
    <dbReference type="NCBI Taxonomy" id="732241"/>
    <lineage>
        <taxon>Bacteria</taxon>
        <taxon>Bacillati</taxon>
        <taxon>Actinomycetota</taxon>
        <taxon>Actinomycetes</taxon>
        <taxon>Micrococcales</taxon>
        <taxon>Micrococcaceae</taxon>
        <taxon>Neomicrococcus</taxon>
    </lineage>
</organism>
<sequence length="334" mass="35403">MRSGSLAEQLKLSTPVINAPMIGVAGGELAAAVSNAGGLGLIGIEPKGTEDWFAQQFRYCENPDKPWGVGFIGWSLTEDLAFLRHVLSHQPHFMSASFVEASDPRMAEAFSIARDLGIITSIQAGSAREVDEALEADVDVVVVRGSEGGGHGRNEVATLPLLQYAKAATDKPVIAAGGIGTARGVAAALAAGADAAWVGTRFITARESLTDQTKKSAVGNAGLDDTIYTNAFDIAQKLPWDRGFGGRALKNAFAEEWAGREDELQQAVDTNGDITQSVNEAKTTGNLDRLPIYAGEAAAFTKDEGQTVAEIMEELDGFRIYLQQASNTWGTKTR</sequence>
<reference evidence="4 5" key="1">
    <citation type="submission" date="2020-08" db="EMBL/GenBank/DDBJ databases">
        <title>Sequencing the genomes of 1000 actinobacteria strains.</title>
        <authorList>
            <person name="Klenk H.-P."/>
        </authorList>
    </citation>
    <scope>NUCLEOTIDE SEQUENCE [LARGE SCALE GENOMIC DNA]</scope>
    <source>
        <strain evidence="4 5">DSM 23694</strain>
    </source>
</reference>
<accession>A0A7W8YCB2</accession>
<keyword evidence="2" id="KW-0288">FMN</keyword>
<dbReference type="CDD" id="cd04730">
    <property type="entry name" value="NPD_like"/>
    <property type="match status" value="1"/>
</dbReference>
<keyword evidence="4" id="KW-0503">Monooxygenase</keyword>
<evidence type="ECO:0000256" key="3">
    <source>
        <dbReference type="ARBA" id="ARBA00023002"/>
    </source>
</evidence>
<evidence type="ECO:0000313" key="4">
    <source>
        <dbReference type="EMBL" id="MBB5598752.1"/>
    </source>
</evidence>
<dbReference type="Gene3D" id="3.20.20.70">
    <property type="entry name" value="Aldolase class I"/>
    <property type="match status" value="1"/>
</dbReference>
<dbReference type="GO" id="GO:0018580">
    <property type="term" value="F:nitronate monooxygenase activity"/>
    <property type="evidence" value="ECO:0007669"/>
    <property type="project" value="UniProtKB-EC"/>
</dbReference>
<dbReference type="InterPro" id="IPR013785">
    <property type="entry name" value="Aldolase_TIM"/>
</dbReference>
<proteinExistence type="predicted"/>
<comment type="caution">
    <text evidence="4">The sequence shown here is derived from an EMBL/GenBank/DDBJ whole genome shotgun (WGS) entry which is preliminary data.</text>
</comment>
<evidence type="ECO:0000256" key="1">
    <source>
        <dbReference type="ARBA" id="ARBA00022630"/>
    </source>
</evidence>
<dbReference type="SUPFAM" id="SSF51412">
    <property type="entry name" value="Inosine monophosphate dehydrogenase (IMPDH)"/>
    <property type="match status" value="1"/>
</dbReference>
<name>A0A7W8YCB2_9MICC</name>
<keyword evidence="1" id="KW-0285">Flavoprotein</keyword>
<protein>
    <submittedName>
        <fullName evidence="4">Nitronate monooxygenase</fullName>
        <ecNumber evidence="4">1.13.12.16</ecNumber>
    </submittedName>
</protein>
<keyword evidence="3 4" id="KW-0560">Oxidoreductase</keyword>
<dbReference type="Pfam" id="PF03060">
    <property type="entry name" value="NMO"/>
    <property type="match status" value="2"/>
</dbReference>
<gene>
    <name evidence="4" type="ORF">BKA12_001832</name>
</gene>
<dbReference type="EMBL" id="JACHBL010000001">
    <property type="protein sequence ID" value="MBB5598752.1"/>
    <property type="molecule type" value="Genomic_DNA"/>
</dbReference>
<dbReference type="PANTHER" id="PTHR32332:SF31">
    <property type="entry name" value="2-NITROPROPANE DIOXYGENASE FAMILY, PUTATIVE (AFU_ORTHOLOGUE AFUA_2G09850)-RELATED"/>
    <property type="match status" value="1"/>
</dbReference>
<dbReference type="PANTHER" id="PTHR32332">
    <property type="entry name" value="2-NITROPROPANE DIOXYGENASE"/>
    <property type="match status" value="1"/>
</dbReference>
<dbReference type="RefSeq" id="WP_183642915.1">
    <property type="nucleotide sequence ID" value="NZ_JACHBL010000001.1"/>
</dbReference>
<dbReference type="Proteomes" id="UP000523863">
    <property type="component" value="Unassembled WGS sequence"/>
</dbReference>
<dbReference type="AlphaFoldDB" id="A0A7W8YCB2"/>
<evidence type="ECO:0000313" key="5">
    <source>
        <dbReference type="Proteomes" id="UP000523863"/>
    </source>
</evidence>
<dbReference type="EC" id="1.13.12.16" evidence="4"/>
<evidence type="ECO:0000256" key="2">
    <source>
        <dbReference type="ARBA" id="ARBA00022643"/>
    </source>
</evidence>
<keyword evidence="5" id="KW-1185">Reference proteome</keyword>
<dbReference type="InterPro" id="IPR004136">
    <property type="entry name" value="NMO"/>
</dbReference>